<proteinExistence type="predicted"/>
<reference evidence="2 3" key="1">
    <citation type="submission" date="2018-06" db="EMBL/GenBank/DDBJ databases">
        <authorList>
            <consortium name="Pathogen Informatics"/>
            <person name="Doyle S."/>
        </authorList>
    </citation>
    <scope>NUCLEOTIDE SEQUENCE [LARGE SCALE GENOMIC DNA]</scope>
    <source>
        <strain evidence="2 3">NCTC10717</strain>
    </source>
</reference>
<evidence type="ECO:0000313" key="3">
    <source>
        <dbReference type="Proteomes" id="UP000254575"/>
    </source>
</evidence>
<keyword evidence="3" id="KW-1185">Reference proteome</keyword>
<dbReference type="Pfam" id="PF06097">
    <property type="entry name" value="DUF945"/>
    <property type="match status" value="1"/>
</dbReference>
<evidence type="ECO:0000256" key="1">
    <source>
        <dbReference type="SAM" id="MobiDB-lite"/>
    </source>
</evidence>
<feature type="region of interest" description="Disordered" evidence="1">
    <location>
        <begin position="21"/>
        <end position="40"/>
    </location>
</feature>
<feature type="compositionally biased region" description="Low complexity" evidence="1">
    <location>
        <begin position="21"/>
        <end position="31"/>
    </location>
</feature>
<dbReference type="AlphaFoldDB" id="A0A380ML34"/>
<accession>A0A380ML34</accession>
<name>A0A380ML34_9GAMM</name>
<dbReference type="Proteomes" id="UP000254575">
    <property type="component" value="Unassembled WGS sequence"/>
</dbReference>
<evidence type="ECO:0000313" key="2">
    <source>
        <dbReference type="EMBL" id="SUO92600.1"/>
    </source>
</evidence>
<dbReference type="EMBL" id="UHIA01000003">
    <property type="protein sequence ID" value="SUO92600.1"/>
    <property type="molecule type" value="Genomic_DNA"/>
</dbReference>
<gene>
    <name evidence="2" type="ORF">NCTC10717_00639</name>
</gene>
<sequence length="522" mass="56237">MKKTLLCAALIAALSACDNNSKNDSNNSGSSTPAVQQEQKAALKALTGAAQAEAAESRFKDLNARTNQILAASLGKANPIFKSLKSEFLSYQRGEQSSSADTNITIEFGDVLIAEEESLSSPITVSAKNSIDHSDALAEQGIVAKITSTFIVDDALKARLELSDKESAHVAKILDHLELNTVLFADNKVEQTIGIKPVALVEDGTEFHYEGLSYTATFLQEDLKDNPIYPADIQLQSGILRFVENGVEQIKLEPISGSGNISADGDMNFKTGAIHLTTPDGVTLHIGNTETLGEKLSFDPQFPQYLGKIDHRLNDIKITSDETHVFEFKQAYLGTNTMKNGDLYNVQISAGIEPITDFLKDLAGISGVKINKSTLTVDFNNISADTLEKLQAAGYDDSIIDEAFLQSLIDNAAQNQTELHLNTAVETEAGTATAKIDIKAVAAAADNGSHKNRSSMSDESFLQDFDIEALVRVPETIPQATGMAAMMEMQAKGFLKKEDGHYVLDFSLKNGKATLNGQALPL</sequence>
<protein>
    <submittedName>
        <fullName evidence="2">Bacterial protein of uncharacterized function (DUF945)</fullName>
    </submittedName>
</protein>
<dbReference type="InterPro" id="IPR010352">
    <property type="entry name" value="DUF945"/>
</dbReference>
<dbReference type="OrthoDB" id="10011341at2"/>
<dbReference type="PROSITE" id="PS51257">
    <property type="entry name" value="PROKAR_LIPOPROTEIN"/>
    <property type="match status" value="1"/>
</dbReference>
<dbReference type="RefSeq" id="WP_115217915.1">
    <property type="nucleotide sequence ID" value="NZ_UHIA01000003.1"/>
</dbReference>
<organism evidence="2 3">
    <name type="scientific">Suttonella indologenes</name>
    <dbReference type="NCBI Taxonomy" id="13276"/>
    <lineage>
        <taxon>Bacteria</taxon>
        <taxon>Pseudomonadati</taxon>
        <taxon>Pseudomonadota</taxon>
        <taxon>Gammaproteobacteria</taxon>
        <taxon>Cardiobacteriales</taxon>
        <taxon>Cardiobacteriaceae</taxon>
        <taxon>Suttonella</taxon>
    </lineage>
</organism>